<proteinExistence type="predicted"/>
<dbReference type="Proteomes" id="UP001597241">
    <property type="component" value="Unassembled WGS sequence"/>
</dbReference>
<organism evidence="6 7">
    <name type="scientific">Lutibacter holmesii</name>
    <dbReference type="NCBI Taxonomy" id="1137985"/>
    <lineage>
        <taxon>Bacteria</taxon>
        <taxon>Pseudomonadati</taxon>
        <taxon>Bacteroidota</taxon>
        <taxon>Flavobacteriia</taxon>
        <taxon>Flavobacteriales</taxon>
        <taxon>Flavobacteriaceae</taxon>
        <taxon>Lutibacter</taxon>
    </lineage>
</organism>
<feature type="active site" description="Nucleophile" evidence="4">
    <location>
        <position position="41"/>
    </location>
</feature>
<dbReference type="Pfam" id="PF01734">
    <property type="entry name" value="Patatin"/>
    <property type="match status" value="1"/>
</dbReference>
<reference evidence="7" key="1">
    <citation type="journal article" date="2019" name="Int. J. Syst. Evol. Microbiol.">
        <title>The Global Catalogue of Microorganisms (GCM) 10K type strain sequencing project: providing services to taxonomists for standard genome sequencing and annotation.</title>
        <authorList>
            <consortium name="The Broad Institute Genomics Platform"/>
            <consortium name="The Broad Institute Genome Sequencing Center for Infectious Disease"/>
            <person name="Wu L."/>
            <person name="Ma J."/>
        </authorList>
    </citation>
    <scope>NUCLEOTIDE SEQUENCE [LARGE SCALE GENOMIC DNA]</scope>
    <source>
        <strain evidence="7">CCUG 62221</strain>
    </source>
</reference>
<evidence type="ECO:0000259" key="5">
    <source>
        <dbReference type="PROSITE" id="PS51635"/>
    </source>
</evidence>
<evidence type="ECO:0000256" key="2">
    <source>
        <dbReference type="ARBA" id="ARBA00022963"/>
    </source>
</evidence>
<evidence type="ECO:0000256" key="1">
    <source>
        <dbReference type="ARBA" id="ARBA00022801"/>
    </source>
</evidence>
<feature type="domain" description="PNPLA" evidence="5">
    <location>
        <begin position="8"/>
        <end position="165"/>
    </location>
</feature>
<sequence length="251" mass="27505">MKKFNIGLVLSGGGARGLAHIGVYKALIEAGKKPEIISGTSMGAVIGALIAGGYSPEEIEAIAIDRGKSKMFELNAPSLSLGTHKPVRKILMELLPQNIEDLEIPLYLSSTNLSTGENEILSKGNLYDAIMASTSIPVAFKPIKIGEDYHVDGGLTNNLPASYIRDQCNYLVGSHVNHKSERVELNTLKDIIERCIRIGIYNSVREEKKLCDLFIDPPKVREFETLDFKQVPTIINIGYEAACNSLERDNC</sequence>
<keyword evidence="3 4" id="KW-0443">Lipid metabolism</keyword>
<dbReference type="RefSeq" id="WP_386806909.1">
    <property type="nucleotide sequence ID" value="NZ_JBHTMV010000001.1"/>
</dbReference>
<evidence type="ECO:0000313" key="6">
    <source>
        <dbReference type="EMBL" id="MFD1292349.1"/>
    </source>
</evidence>
<dbReference type="InterPro" id="IPR002641">
    <property type="entry name" value="PNPLA_dom"/>
</dbReference>
<feature type="short sequence motif" description="DGA/G" evidence="4">
    <location>
        <begin position="152"/>
        <end position="154"/>
    </location>
</feature>
<dbReference type="PANTHER" id="PTHR14226">
    <property type="entry name" value="NEUROPATHY TARGET ESTERASE/SWISS CHEESE D.MELANOGASTER"/>
    <property type="match status" value="1"/>
</dbReference>
<evidence type="ECO:0000313" key="7">
    <source>
        <dbReference type="Proteomes" id="UP001597241"/>
    </source>
</evidence>
<dbReference type="PANTHER" id="PTHR14226:SF29">
    <property type="entry name" value="NEUROPATHY TARGET ESTERASE SWS"/>
    <property type="match status" value="1"/>
</dbReference>
<evidence type="ECO:0000256" key="3">
    <source>
        <dbReference type="ARBA" id="ARBA00023098"/>
    </source>
</evidence>
<dbReference type="InterPro" id="IPR016035">
    <property type="entry name" value="Acyl_Trfase/lysoPLipase"/>
</dbReference>
<accession>A0ABW3WIV6</accession>
<feature type="active site" description="Proton acceptor" evidence="4">
    <location>
        <position position="152"/>
    </location>
</feature>
<dbReference type="CDD" id="cd07205">
    <property type="entry name" value="Pat_PNPLA6_PNPLA7_NTE1_like"/>
    <property type="match status" value="1"/>
</dbReference>
<keyword evidence="7" id="KW-1185">Reference proteome</keyword>
<keyword evidence="2 4" id="KW-0442">Lipid degradation</keyword>
<feature type="short sequence motif" description="GXSXG" evidence="4">
    <location>
        <begin position="39"/>
        <end position="43"/>
    </location>
</feature>
<dbReference type="EMBL" id="JBHTMV010000001">
    <property type="protein sequence ID" value="MFD1292349.1"/>
    <property type="molecule type" value="Genomic_DNA"/>
</dbReference>
<name>A0ABW3WIV6_9FLAO</name>
<dbReference type="InterPro" id="IPR050301">
    <property type="entry name" value="NTE"/>
</dbReference>
<gene>
    <name evidence="6" type="ORF">ACFQ5N_00760</name>
</gene>
<dbReference type="Gene3D" id="3.40.1090.10">
    <property type="entry name" value="Cytosolic phospholipase A2 catalytic domain"/>
    <property type="match status" value="2"/>
</dbReference>
<protein>
    <submittedName>
        <fullName evidence="6">Patatin-like phospholipase family protein</fullName>
    </submittedName>
</protein>
<dbReference type="PROSITE" id="PS51635">
    <property type="entry name" value="PNPLA"/>
    <property type="match status" value="1"/>
</dbReference>
<evidence type="ECO:0000256" key="4">
    <source>
        <dbReference type="PROSITE-ProRule" id="PRU01161"/>
    </source>
</evidence>
<dbReference type="SUPFAM" id="SSF52151">
    <property type="entry name" value="FabD/lysophospholipase-like"/>
    <property type="match status" value="1"/>
</dbReference>
<comment type="caution">
    <text evidence="6">The sequence shown here is derived from an EMBL/GenBank/DDBJ whole genome shotgun (WGS) entry which is preliminary data.</text>
</comment>
<keyword evidence="1 4" id="KW-0378">Hydrolase</keyword>
<feature type="short sequence motif" description="GXGXXG" evidence="4">
    <location>
        <begin position="12"/>
        <end position="17"/>
    </location>
</feature>